<evidence type="ECO:0000259" key="2">
    <source>
        <dbReference type="Pfam" id="PF00933"/>
    </source>
</evidence>
<evidence type="ECO:0000259" key="4">
    <source>
        <dbReference type="Pfam" id="PF18559"/>
    </source>
</evidence>
<proteinExistence type="predicted"/>
<dbReference type="InterPro" id="IPR036881">
    <property type="entry name" value="Glyco_hydro_3_C_sf"/>
</dbReference>
<keyword evidence="1 5" id="KW-0378">Hydrolase</keyword>
<name>A0AAN1WE85_9GAMM</name>
<dbReference type="RefSeq" id="WP_236985506.1">
    <property type="nucleotide sequence ID" value="NZ_AP023086.1"/>
</dbReference>
<dbReference type="EMBL" id="AP023086">
    <property type="protein sequence ID" value="BCD95995.1"/>
    <property type="molecule type" value="Genomic_DNA"/>
</dbReference>
<accession>A0AAN1WE85</accession>
<feature type="domain" description="ExoP galactose-binding-like" evidence="4">
    <location>
        <begin position="691"/>
        <end position="843"/>
    </location>
</feature>
<dbReference type="Pfam" id="PF18559">
    <property type="entry name" value="Exop_C"/>
    <property type="match status" value="1"/>
</dbReference>
<dbReference type="InterPro" id="IPR041443">
    <property type="entry name" value="Exop_C"/>
</dbReference>
<dbReference type="InterPro" id="IPR051915">
    <property type="entry name" value="Cellulose_Degrad_GH3"/>
</dbReference>
<feature type="domain" description="Glycoside hydrolase family 3 N-terminal" evidence="2">
    <location>
        <begin position="77"/>
        <end position="400"/>
    </location>
</feature>
<keyword evidence="5" id="KW-0326">Glycosidase</keyword>
<organism evidence="5 6">
    <name type="scientific">Marinagarivorans cellulosilyticus</name>
    <dbReference type="NCBI Taxonomy" id="2721545"/>
    <lineage>
        <taxon>Bacteria</taxon>
        <taxon>Pseudomonadati</taxon>
        <taxon>Pseudomonadota</taxon>
        <taxon>Gammaproteobacteria</taxon>
        <taxon>Cellvibrionales</taxon>
        <taxon>Cellvibrionaceae</taxon>
        <taxon>Marinagarivorans</taxon>
    </lineage>
</organism>
<dbReference type="Proteomes" id="UP001320119">
    <property type="component" value="Chromosome"/>
</dbReference>
<dbReference type="InterPro" id="IPR036962">
    <property type="entry name" value="Glyco_hydro_3_N_sf"/>
</dbReference>
<evidence type="ECO:0000313" key="6">
    <source>
        <dbReference type="Proteomes" id="UP001320119"/>
    </source>
</evidence>
<keyword evidence="6" id="KW-1185">Reference proteome</keyword>
<feature type="domain" description="Glycoside hydrolase family 3 C-terminal" evidence="3">
    <location>
        <begin position="443"/>
        <end position="656"/>
    </location>
</feature>
<dbReference type="PRINTS" id="PR00133">
    <property type="entry name" value="GLHYDRLASE3"/>
</dbReference>
<dbReference type="InterPro" id="IPR017853">
    <property type="entry name" value="GH"/>
</dbReference>
<dbReference type="GO" id="GO:0008422">
    <property type="term" value="F:beta-glucosidase activity"/>
    <property type="evidence" value="ECO:0007669"/>
    <property type="project" value="UniProtKB-EC"/>
</dbReference>
<sequence>MKSALPPKRLLLGLVVAALCTTGCGNTPAKSDAKAASNKPASQEYNPMLWPTLKSPFDHKQTAAINAKVAKLVSQMTLEQKVGQMTQAEIGFVTAEDVKKYHLGSVLEGGGSYLDGDKFASVDAWLAKLDAFYEAATDTSDGGLAIPLIWGTDSVHGHNKVIGATIFPHNVGLGATNNPELVRKIGEVTAIETMVLGKDWTFAPEISVTRNDRWGRTYEGYSEDAALVAKLGKAAVEGLQGSVKDGTFMDGTRLLATAKHYIGDGGTVDGVDRADNLATEQELIDIHAPGYFTAIESGVLSIMASHSSWQGTRMHGHQYLLTDVLKDRLGFDGFVIGDWNSHALVPGCKPDNCPASVMAGMDMFMVPEHWKSFIENTVQQVRDGVIPEARIDDAVTRILRSKYRAGIMDAPKPSARKLAGNKALFGAPEHLELARQAVRESAVLIKNNNKALPVNPGSNVLVVGSAADDIGRQSGGWTISWQGTGTTNADFPNGQSIWQGIQSHVKAAGGKVELKPKGDYSQKPDVAIMVFGEKPYAEWQGDIKTLAWQPGDHSDALLMEKLKADGIKVISVFISGRPLWLNREINASDAFIAAWLPGSQGAALADLMFSDKTGKAAYDFTGTLPLSWPKYADQYEVNVGNADYDPLFPFGYGLSYAKPGKPVPTLNADAGNALDGLVMNTPLFKGRARDPWQLFVEAEGEQVLYQSSLINGKTITLSEADQETQGDAVDVKWQGNGWGQVSLRTKDVPVKFSGHVENNSIIAFDIYRLSKAEKPVYLQLGDTSKSHKIDITMKVNAAPINEWNRLSVDVLCFEKAGLDMDYVTEALSFITDGELNIRLANIQVEPEMADKAAFRCR</sequence>
<dbReference type="AlphaFoldDB" id="A0AAN1WE85"/>
<dbReference type="GO" id="GO:0009251">
    <property type="term" value="P:glucan catabolic process"/>
    <property type="evidence" value="ECO:0007669"/>
    <property type="project" value="TreeGrafter"/>
</dbReference>
<dbReference type="SUPFAM" id="SSF52279">
    <property type="entry name" value="Beta-D-glucan exohydrolase, C-terminal domain"/>
    <property type="match status" value="1"/>
</dbReference>
<dbReference type="InterPro" id="IPR001764">
    <property type="entry name" value="Glyco_hydro_3_N"/>
</dbReference>
<reference evidence="5 6" key="1">
    <citation type="journal article" date="2022" name="IScience">
        <title>An ultrasensitive nanofiber-based assay for enzymatic hydrolysis and deep-sea microbial degradation of cellulose.</title>
        <authorList>
            <person name="Tsudome M."/>
            <person name="Tachioka M."/>
            <person name="Miyazaki M."/>
            <person name="Uchimura K."/>
            <person name="Tsuda M."/>
            <person name="Takaki Y."/>
            <person name="Deguchi S."/>
        </authorList>
    </citation>
    <scope>NUCLEOTIDE SEQUENCE [LARGE SCALE GENOMIC DNA]</scope>
    <source>
        <strain evidence="5 6">GE09</strain>
    </source>
</reference>
<dbReference type="Gene3D" id="3.20.20.300">
    <property type="entry name" value="Glycoside hydrolase, family 3, N-terminal domain"/>
    <property type="match status" value="1"/>
</dbReference>
<dbReference type="Pfam" id="PF00933">
    <property type="entry name" value="Glyco_hydro_3"/>
    <property type="match status" value="1"/>
</dbReference>
<dbReference type="KEGG" id="marq:MARGE09_P0194"/>
<gene>
    <name evidence="5" type="ORF">MARGE09_P0194</name>
</gene>
<evidence type="ECO:0000259" key="3">
    <source>
        <dbReference type="Pfam" id="PF01915"/>
    </source>
</evidence>
<dbReference type="Gene3D" id="2.60.120.430">
    <property type="entry name" value="Galactose-binding lectin"/>
    <property type="match status" value="1"/>
</dbReference>
<evidence type="ECO:0000313" key="5">
    <source>
        <dbReference type="EMBL" id="BCD95995.1"/>
    </source>
</evidence>
<dbReference type="Gene3D" id="3.40.50.1700">
    <property type="entry name" value="Glycoside hydrolase family 3 C-terminal domain"/>
    <property type="match status" value="1"/>
</dbReference>
<dbReference type="PANTHER" id="PTHR30620:SF77">
    <property type="entry name" value="LYSOSOMAL BETA GLUCOSIDASE-LIKE"/>
    <property type="match status" value="1"/>
</dbReference>
<dbReference type="SUPFAM" id="SSF51445">
    <property type="entry name" value="(Trans)glycosidases"/>
    <property type="match status" value="1"/>
</dbReference>
<evidence type="ECO:0000256" key="1">
    <source>
        <dbReference type="ARBA" id="ARBA00022801"/>
    </source>
</evidence>
<dbReference type="Pfam" id="PF01915">
    <property type="entry name" value="Glyco_hydro_3_C"/>
    <property type="match status" value="1"/>
</dbReference>
<protein>
    <submittedName>
        <fullName evidence="5">Beta-glucosidase</fullName>
        <ecNumber evidence="5">3.2.1.21</ecNumber>
    </submittedName>
</protein>
<dbReference type="PANTHER" id="PTHR30620">
    <property type="entry name" value="PERIPLASMIC BETA-GLUCOSIDASE-RELATED"/>
    <property type="match status" value="1"/>
</dbReference>
<dbReference type="InterPro" id="IPR002772">
    <property type="entry name" value="Glyco_hydro_3_C"/>
</dbReference>
<dbReference type="EC" id="3.2.1.21" evidence="5"/>